<reference evidence="3" key="1">
    <citation type="journal article" date="2019" name="Int. J. Syst. Evol. Microbiol.">
        <title>The Global Catalogue of Microorganisms (GCM) 10K type strain sequencing project: providing services to taxonomists for standard genome sequencing and annotation.</title>
        <authorList>
            <consortium name="The Broad Institute Genomics Platform"/>
            <consortium name="The Broad Institute Genome Sequencing Center for Infectious Disease"/>
            <person name="Wu L."/>
            <person name="Ma J."/>
        </authorList>
    </citation>
    <scope>NUCLEOTIDE SEQUENCE [LARGE SCALE GENOMIC DNA]</scope>
    <source>
        <strain evidence="3">JCM 11496</strain>
    </source>
</reference>
<organism evidence="2 3">
    <name type="scientific">Arthrobacter flavus</name>
    <dbReference type="NCBI Taxonomy" id="95172"/>
    <lineage>
        <taxon>Bacteria</taxon>
        <taxon>Bacillati</taxon>
        <taxon>Actinomycetota</taxon>
        <taxon>Actinomycetes</taxon>
        <taxon>Micrococcales</taxon>
        <taxon>Micrococcaceae</taxon>
        <taxon>Arthrobacter</taxon>
    </lineage>
</organism>
<protein>
    <submittedName>
        <fullName evidence="2">Uncharacterized protein</fullName>
    </submittedName>
</protein>
<feature type="chain" id="PRO_5046833519" evidence="1">
    <location>
        <begin position="22"/>
        <end position="178"/>
    </location>
</feature>
<evidence type="ECO:0000256" key="1">
    <source>
        <dbReference type="SAM" id="SignalP"/>
    </source>
</evidence>
<evidence type="ECO:0000313" key="3">
    <source>
        <dbReference type="Proteomes" id="UP001597307"/>
    </source>
</evidence>
<proteinExistence type="predicted"/>
<feature type="signal peptide" evidence="1">
    <location>
        <begin position="1"/>
        <end position="21"/>
    </location>
</feature>
<keyword evidence="3" id="KW-1185">Reference proteome</keyword>
<name>A0ABW4QC24_9MICC</name>
<accession>A0ABW4QC24</accession>
<dbReference type="RefSeq" id="WP_343881923.1">
    <property type="nucleotide sequence ID" value="NZ_BAAAIJ010000059.1"/>
</dbReference>
<keyword evidence="1" id="KW-0732">Signal</keyword>
<comment type="caution">
    <text evidence="2">The sequence shown here is derived from an EMBL/GenBank/DDBJ whole genome shotgun (WGS) entry which is preliminary data.</text>
</comment>
<gene>
    <name evidence="2" type="ORF">ACFSFX_17100</name>
</gene>
<dbReference type="PROSITE" id="PS51257">
    <property type="entry name" value="PROKAR_LIPOPROTEIN"/>
    <property type="match status" value="1"/>
</dbReference>
<dbReference type="Proteomes" id="UP001597307">
    <property type="component" value="Unassembled WGS sequence"/>
</dbReference>
<evidence type="ECO:0000313" key="2">
    <source>
        <dbReference type="EMBL" id="MFD1848304.1"/>
    </source>
</evidence>
<dbReference type="EMBL" id="JBHUGA010000067">
    <property type="protein sequence ID" value="MFD1848304.1"/>
    <property type="molecule type" value="Genomic_DNA"/>
</dbReference>
<sequence>MHSKRNSATTLFALAFLMAGAGCSVGPGYSSVLTDGGTDEMCFVEVPPSEGKTLVGEVITNTGERPVIVTEVKLLDAKDMVVEDAFMIPMQSGPGTALSGGSTLTKDPEVQALLDQAEPAEGYIIGPGEQVNVVTAVSIAADVRQGTASGFEVRSEEWPNTNVSDARIRMTLTRDSCF</sequence>